<dbReference type="PANTHER" id="PTHR43652:SF2">
    <property type="entry name" value="BASIC AMINO ACID ANTIPORTER YFCC-RELATED"/>
    <property type="match status" value="1"/>
</dbReference>
<feature type="transmembrane region" description="Helical" evidence="7">
    <location>
        <begin position="568"/>
        <end position="591"/>
    </location>
</feature>
<dbReference type="PANTHER" id="PTHR43652">
    <property type="entry name" value="BASIC AMINO ACID ANTIPORTER YFCC-RELATED"/>
    <property type="match status" value="1"/>
</dbReference>
<dbReference type="RefSeq" id="WP_270078063.1">
    <property type="nucleotide sequence ID" value="NZ_CP115174.1"/>
</dbReference>
<feature type="transmembrane region" description="Helical" evidence="7">
    <location>
        <begin position="30"/>
        <end position="49"/>
    </location>
</feature>
<gene>
    <name evidence="9" type="ORF">PBT88_04690</name>
</gene>
<evidence type="ECO:0000313" key="10">
    <source>
        <dbReference type="Proteomes" id="UP001210865"/>
    </source>
</evidence>
<feature type="transmembrane region" description="Helical" evidence="7">
    <location>
        <begin position="134"/>
        <end position="160"/>
    </location>
</feature>
<dbReference type="InterPro" id="IPR006037">
    <property type="entry name" value="RCK_C"/>
</dbReference>
<evidence type="ECO:0000313" key="9">
    <source>
        <dbReference type="EMBL" id="WBO23431.1"/>
    </source>
</evidence>
<reference evidence="9 10" key="1">
    <citation type="submission" date="2022-12" db="EMBL/GenBank/DDBJ databases">
        <title>Sphingomonas abieness sp. nov., an endophytic bacterium isolated from Abies koreana.</title>
        <authorList>
            <person name="Jiang L."/>
            <person name="Lee J."/>
        </authorList>
    </citation>
    <scope>NUCLEOTIDE SEQUENCE [LARGE SCALE GENOMIC DNA]</scope>
    <source>
        <strain evidence="10">PAMB 00755</strain>
    </source>
</reference>
<evidence type="ECO:0000256" key="2">
    <source>
        <dbReference type="ARBA" id="ARBA00022448"/>
    </source>
</evidence>
<dbReference type="InterPro" id="IPR051679">
    <property type="entry name" value="DASS-Related_Transporters"/>
</dbReference>
<feature type="transmembrane region" description="Helical" evidence="7">
    <location>
        <begin position="180"/>
        <end position="199"/>
    </location>
</feature>
<comment type="subcellular location">
    <subcellularLocation>
        <location evidence="1">Membrane</location>
        <topology evidence="1">Multi-pass membrane protein</topology>
    </subcellularLocation>
</comment>
<dbReference type="InterPro" id="IPR004680">
    <property type="entry name" value="Cit_transptr-like_dom"/>
</dbReference>
<feature type="transmembrane region" description="Helical" evidence="7">
    <location>
        <begin position="502"/>
        <end position="523"/>
    </location>
</feature>
<feature type="domain" description="RCK C-terminal" evidence="8">
    <location>
        <begin position="207"/>
        <end position="290"/>
    </location>
</feature>
<feature type="transmembrane region" description="Helical" evidence="7">
    <location>
        <begin position="56"/>
        <end position="76"/>
    </location>
</feature>
<evidence type="ECO:0000256" key="1">
    <source>
        <dbReference type="ARBA" id="ARBA00004141"/>
    </source>
</evidence>
<proteinExistence type="predicted"/>
<protein>
    <submittedName>
        <fullName evidence="9">SLC13 family permease</fullName>
    </submittedName>
</protein>
<feature type="domain" description="RCK C-terminal" evidence="8">
    <location>
        <begin position="296"/>
        <end position="382"/>
    </location>
</feature>
<keyword evidence="3 7" id="KW-0812">Transmembrane</keyword>
<dbReference type="InterPro" id="IPR036721">
    <property type="entry name" value="RCK_C_sf"/>
</dbReference>
<dbReference type="Proteomes" id="UP001210865">
    <property type="component" value="Chromosome"/>
</dbReference>
<organism evidence="9 10">
    <name type="scientific">Sphingomonas abietis</name>
    <dbReference type="NCBI Taxonomy" id="3012344"/>
    <lineage>
        <taxon>Bacteria</taxon>
        <taxon>Pseudomonadati</taxon>
        <taxon>Pseudomonadota</taxon>
        <taxon>Alphaproteobacteria</taxon>
        <taxon>Sphingomonadales</taxon>
        <taxon>Sphingomonadaceae</taxon>
        <taxon>Sphingomonas</taxon>
    </lineage>
</organism>
<keyword evidence="2" id="KW-0813">Transport</keyword>
<evidence type="ECO:0000256" key="5">
    <source>
        <dbReference type="ARBA" id="ARBA00022989"/>
    </source>
</evidence>
<dbReference type="SUPFAM" id="SSF116726">
    <property type="entry name" value="TrkA C-terminal domain-like"/>
    <property type="match status" value="2"/>
</dbReference>
<dbReference type="Pfam" id="PF03600">
    <property type="entry name" value="CitMHS"/>
    <property type="match status" value="1"/>
</dbReference>
<feature type="transmembrane region" description="Helical" evidence="7">
    <location>
        <begin position="96"/>
        <end position="122"/>
    </location>
</feature>
<evidence type="ECO:0000256" key="6">
    <source>
        <dbReference type="ARBA" id="ARBA00023136"/>
    </source>
</evidence>
<feature type="transmembrane region" description="Helical" evidence="7">
    <location>
        <begin position="471"/>
        <end position="496"/>
    </location>
</feature>
<evidence type="ECO:0000259" key="8">
    <source>
        <dbReference type="PROSITE" id="PS51202"/>
    </source>
</evidence>
<keyword evidence="4" id="KW-0677">Repeat</keyword>
<evidence type="ECO:0000256" key="3">
    <source>
        <dbReference type="ARBA" id="ARBA00022692"/>
    </source>
</evidence>
<keyword evidence="6 7" id="KW-0472">Membrane</keyword>
<accession>A0ABY7NSK9</accession>
<dbReference type="Pfam" id="PF02080">
    <property type="entry name" value="TrkA_C"/>
    <property type="match status" value="1"/>
</dbReference>
<name>A0ABY7NSK9_9SPHN</name>
<evidence type="ECO:0000256" key="7">
    <source>
        <dbReference type="SAM" id="Phobius"/>
    </source>
</evidence>
<dbReference type="PROSITE" id="PS51202">
    <property type="entry name" value="RCK_C"/>
    <property type="match status" value="2"/>
</dbReference>
<feature type="transmembrane region" description="Helical" evidence="7">
    <location>
        <begin position="402"/>
        <end position="435"/>
    </location>
</feature>
<keyword evidence="10" id="KW-1185">Reference proteome</keyword>
<dbReference type="Gene3D" id="3.30.70.1450">
    <property type="entry name" value="Regulator of K+ conductance, C-terminal domain"/>
    <property type="match status" value="2"/>
</dbReference>
<sequence length="593" mass="61979">MTTPQILSFALVAGAIATFAWGRFRYDLVALVVLLIGMTVGVVPVKQAFTGFTSDVVVIIASALVVSAAIAKSGVIETALRPLLSRLRHLSVQVPVMAAVTALLSIVTKNVGALAILMPTALKLGRTEGSSVSALLMPMSFMSLLGGLVTLVGTSTNIIVSQVRQDALGKPFGMFDFAPVGLGLTLLGLVVVSICWRLLPRERSGGGGLEELVSTASYSTEATVPDELPKDFATIADLKLMENGVELVAIERADGERVSASPAAPLRPGEVLLLEGDDDALAELFGRTPLKPARHEAAIEKAVPNEEVRSLEAVIQPESSLIGSSAQRARLQERYGVKLLAVGRSSQRITKRLRDVTLRAGDVLLLQAGEKGLGDFVGQAGLLPLAERSVKLGNRRQRFGPIAILAVAIILVACNIISVAAGFFGAAVLIVVLGALSMREAYGALEPEVLVLIGALTPISEAVQHSGGTDLIAHGLATLLTGAPPMLVLGTLMVTAMLCSPFLHNAPTVLVLGPIAVAVARQLGLNPDPFLMAVATGAGCDFLTPVGHQCNTLVMGPGGYRFWDYARLGAPLSIMVILVGTPLIALFWPLAAH</sequence>
<evidence type="ECO:0000256" key="4">
    <source>
        <dbReference type="ARBA" id="ARBA00022737"/>
    </source>
</evidence>
<dbReference type="EMBL" id="CP115174">
    <property type="protein sequence ID" value="WBO23431.1"/>
    <property type="molecule type" value="Genomic_DNA"/>
</dbReference>
<keyword evidence="5 7" id="KW-1133">Transmembrane helix</keyword>